<proteinExistence type="inferred from homology"/>
<accession>A0A8C4S6R1</accession>
<dbReference type="GO" id="GO:0005739">
    <property type="term" value="C:mitochondrion"/>
    <property type="evidence" value="ECO:0007669"/>
    <property type="project" value="TreeGrafter"/>
</dbReference>
<dbReference type="GeneTree" id="ENSGT00390000002743"/>
<dbReference type="Proteomes" id="UP000694620">
    <property type="component" value="Chromosome 7"/>
</dbReference>
<feature type="compositionally biased region" description="Polar residues" evidence="2">
    <location>
        <begin position="126"/>
        <end position="154"/>
    </location>
</feature>
<dbReference type="GO" id="GO:0032981">
    <property type="term" value="P:mitochondrial respiratory chain complex I assembly"/>
    <property type="evidence" value="ECO:0007669"/>
    <property type="project" value="TreeGrafter"/>
</dbReference>
<dbReference type="GeneID" id="114654717"/>
<reference evidence="3" key="2">
    <citation type="submission" date="2025-08" db="UniProtKB">
        <authorList>
            <consortium name="Ensembl"/>
        </authorList>
    </citation>
    <scope>IDENTIFICATION</scope>
</reference>
<keyword evidence="4" id="KW-1185">Reference proteome</keyword>
<sequence length="165" mass="19067">MIKIRDLLRKTFGLVKHHVGTDSFGNKYYSVPEQKTWTGQTIRAKRIVEAVNSKEYEYQGESIPSEWDAWIRGRRKDPPTLEEIQKNEQYRKTIKLRAMEAEERETLLQDQAYEEGLIARPRTQIQGHASSPNFQQTVPSEHPSSTANIFQPGSWTPPGPQNKET</sequence>
<name>A0A8C4S6R1_ERPCA</name>
<dbReference type="AlphaFoldDB" id="A0A8C4S6R1"/>
<dbReference type="Ensembl" id="ENSECRT00000012627.1">
    <property type="protein sequence ID" value="ENSECRP00000012415.1"/>
    <property type="gene ID" value="ENSECRG00000008280.1"/>
</dbReference>
<evidence type="ECO:0000256" key="1">
    <source>
        <dbReference type="ARBA" id="ARBA00007355"/>
    </source>
</evidence>
<dbReference type="CTD" id="91942"/>
<protein>
    <submittedName>
        <fullName evidence="3">NADH:ubiquinone oxidoreductase complex assembly factor 2</fullName>
    </submittedName>
</protein>
<evidence type="ECO:0000313" key="4">
    <source>
        <dbReference type="Proteomes" id="UP000694620"/>
    </source>
</evidence>
<reference evidence="3" key="3">
    <citation type="submission" date="2025-09" db="UniProtKB">
        <authorList>
            <consortium name="Ensembl"/>
        </authorList>
    </citation>
    <scope>IDENTIFICATION</scope>
</reference>
<dbReference type="PANTHER" id="PTHR32470">
    <property type="entry name" value="ADH DEHYDROGENASE [UBIQUINONE] 1 ALPHA SUBCOMPLEX ASSEMBLY FACTOR 2"/>
    <property type="match status" value="1"/>
</dbReference>
<evidence type="ECO:0000256" key="2">
    <source>
        <dbReference type="SAM" id="MobiDB-lite"/>
    </source>
</evidence>
<gene>
    <name evidence="3" type="primary">NDUFAF2</name>
    <name evidence="3" type="synonym">ndufaf2</name>
</gene>
<dbReference type="PANTHER" id="PTHR32470:SF2">
    <property type="entry name" value="NADH DEHYDROGENASE [UBIQUINONE] 1 ALPHA SUBCOMPLEX ASSEMBLY FACTOR 2"/>
    <property type="match status" value="1"/>
</dbReference>
<evidence type="ECO:0000313" key="3">
    <source>
        <dbReference type="Ensembl" id="ENSECRP00000012415.1"/>
    </source>
</evidence>
<dbReference type="GO" id="GO:0045271">
    <property type="term" value="C:respiratory chain complex I"/>
    <property type="evidence" value="ECO:0007669"/>
    <property type="project" value="InterPro"/>
</dbReference>
<comment type="similarity">
    <text evidence="1">Belongs to the complex I NDUFA12 subunit family.</text>
</comment>
<dbReference type="RefSeq" id="XP_028661280.1">
    <property type="nucleotide sequence ID" value="XM_028805447.2"/>
</dbReference>
<dbReference type="InterPro" id="IPR007763">
    <property type="entry name" value="NDUFA12"/>
</dbReference>
<feature type="compositionally biased region" description="Pro residues" evidence="2">
    <location>
        <begin position="155"/>
        <end position="165"/>
    </location>
</feature>
<dbReference type="InterPro" id="IPR052618">
    <property type="entry name" value="ComplexI_NDUFA12"/>
</dbReference>
<feature type="region of interest" description="Disordered" evidence="2">
    <location>
        <begin position="126"/>
        <end position="165"/>
    </location>
</feature>
<dbReference type="Pfam" id="PF05071">
    <property type="entry name" value="NDUFA12"/>
    <property type="match status" value="1"/>
</dbReference>
<reference evidence="3" key="1">
    <citation type="submission" date="2021-06" db="EMBL/GenBank/DDBJ databases">
        <authorList>
            <consortium name="Wellcome Sanger Institute Data Sharing"/>
        </authorList>
    </citation>
    <scope>NUCLEOTIDE SEQUENCE [LARGE SCALE GENOMIC DNA]</scope>
</reference>
<organism evidence="3 4">
    <name type="scientific">Erpetoichthys calabaricus</name>
    <name type="common">Rope fish</name>
    <name type="synonym">Calamoichthys calabaricus</name>
    <dbReference type="NCBI Taxonomy" id="27687"/>
    <lineage>
        <taxon>Eukaryota</taxon>
        <taxon>Metazoa</taxon>
        <taxon>Chordata</taxon>
        <taxon>Craniata</taxon>
        <taxon>Vertebrata</taxon>
        <taxon>Euteleostomi</taxon>
        <taxon>Actinopterygii</taxon>
        <taxon>Polypteriformes</taxon>
        <taxon>Polypteridae</taxon>
        <taxon>Erpetoichthys</taxon>
    </lineage>
</organism>